<evidence type="ECO:0000313" key="3">
    <source>
        <dbReference type="EMBL" id="CAA9305482.1"/>
    </source>
</evidence>
<reference evidence="3" key="1">
    <citation type="submission" date="2020-02" db="EMBL/GenBank/DDBJ databases">
        <authorList>
            <person name="Meier V. D."/>
        </authorList>
    </citation>
    <scope>NUCLEOTIDE SEQUENCE</scope>
    <source>
        <strain evidence="3">AVDCRST_MAG07</strain>
    </source>
</reference>
<feature type="region of interest" description="Disordered" evidence="2">
    <location>
        <begin position="42"/>
        <end position="83"/>
    </location>
</feature>
<gene>
    <name evidence="3" type="ORF">AVDCRST_MAG07-51</name>
</gene>
<sequence>MRRAVLAVVAGLVLAGGAPAGWLLSQGDGGQFGTAAAQDLRAADSPQPTLLQPALPRPAAPRPVPTGRATAVPDPAPLARPVGTRSARLPDVVAPRDPPVAVHLAGRTAPLDAVGLDGDRQVVVPDDVRRAGWYAAGPQPGDRAGSAVLVGHADDAEQGLGTFAALRALPAGAEVVVRTASGRDLVYEVVAFERFAKAEVPMSRLFATDGAHRLVLISCGGAFDPVRRTYADNVVVTAVPRP</sequence>
<protein>
    <recommendedName>
        <fullName evidence="4">Peptidase C60, sortase A and B</fullName>
    </recommendedName>
</protein>
<dbReference type="Gene3D" id="2.40.260.10">
    <property type="entry name" value="Sortase"/>
    <property type="match status" value="1"/>
</dbReference>
<feature type="compositionally biased region" description="Pro residues" evidence="2">
    <location>
        <begin position="55"/>
        <end position="64"/>
    </location>
</feature>
<evidence type="ECO:0000256" key="1">
    <source>
        <dbReference type="ARBA" id="ARBA00022801"/>
    </source>
</evidence>
<dbReference type="InterPro" id="IPR005754">
    <property type="entry name" value="Sortase"/>
</dbReference>
<keyword evidence="1" id="KW-0378">Hydrolase</keyword>
<dbReference type="InterPro" id="IPR023365">
    <property type="entry name" value="Sortase_dom-sf"/>
</dbReference>
<dbReference type="GO" id="GO:0016787">
    <property type="term" value="F:hydrolase activity"/>
    <property type="evidence" value="ECO:0007669"/>
    <property type="project" value="UniProtKB-KW"/>
</dbReference>
<accession>A0A6J4KGJ0</accession>
<dbReference type="AlphaFoldDB" id="A0A6J4KGJ0"/>
<evidence type="ECO:0000256" key="2">
    <source>
        <dbReference type="SAM" id="MobiDB-lite"/>
    </source>
</evidence>
<dbReference type="InterPro" id="IPR042001">
    <property type="entry name" value="Sortase_F"/>
</dbReference>
<dbReference type="Pfam" id="PF04203">
    <property type="entry name" value="Sortase"/>
    <property type="match status" value="1"/>
</dbReference>
<evidence type="ECO:0008006" key="4">
    <source>
        <dbReference type="Google" id="ProtNLM"/>
    </source>
</evidence>
<dbReference type="CDD" id="cd05829">
    <property type="entry name" value="Sortase_F"/>
    <property type="match status" value="1"/>
</dbReference>
<name>A0A6J4KGJ0_9ACTN</name>
<organism evidence="3">
    <name type="scientific">uncultured Frankineae bacterium</name>
    <dbReference type="NCBI Taxonomy" id="437475"/>
    <lineage>
        <taxon>Bacteria</taxon>
        <taxon>Bacillati</taxon>
        <taxon>Actinomycetota</taxon>
        <taxon>Actinomycetes</taxon>
        <taxon>Frankiales</taxon>
        <taxon>environmental samples</taxon>
    </lineage>
</organism>
<dbReference type="EMBL" id="CADCUB010000007">
    <property type="protein sequence ID" value="CAA9305482.1"/>
    <property type="molecule type" value="Genomic_DNA"/>
</dbReference>
<proteinExistence type="predicted"/>